<feature type="region of interest" description="Disordered" evidence="9">
    <location>
        <begin position="673"/>
        <end position="697"/>
    </location>
</feature>
<evidence type="ECO:0000256" key="6">
    <source>
        <dbReference type="ARBA" id="ARBA00023125"/>
    </source>
</evidence>
<feature type="site" description="Interaction with DNA" evidence="8">
    <location>
        <position position="180"/>
    </location>
</feature>
<feature type="site" description="Interaction with DNA" evidence="8">
    <location>
        <position position="192"/>
    </location>
</feature>
<dbReference type="InterPro" id="IPR023406">
    <property type="entry name" value="Topo_IA_AS"/>
</dbReference>
<evidence type="ECO:0000256" key="7">
    <source>
        <dbReference type="ARBA" id="ARBA00023235"/>
    </source>
</evidence>
<proteinExistence type="inferred from homology"/>
<accession>A0A1H0WXL2</accession>
<evidence type="ECO:0000259" key="11">
    <source>
        <dbReference type="PROSITE" id="PS52039"/>
    </source>
</evidence>
<feature type="site" description="Interaction with DNA" evidence="8">
    <location>
        <position position="177"/>
    </location>
</feature>
<evidence type="ECO:0000256" key="1">
    <source>
        <dbReference type="ARBA" id="ARBA00000213"/>
    </source>
</evidence>
<feature type="compositionally biased region" description="Low complexity" evidence="9">
    <location>
        <begin position="949"/>
        <end position="997"/>
    </location>
</feature>
<gene>
    <name evidence="8" type="primary">topA</name>
    <name evidence="12" type="ORF">SAMN04487905_11754</name>
</gene>
<feature type="compositionally biased region" description="Basic and acidic residues" evidence="9">
    <location>
        <begin position="875"/>
        <end position="897"/>
    </location>
</feature>
<evidence type="ECO:0000313" key="13">
    <source>
        <dbReference type="Proteomes" id="UP000199497"/>
    </source>
</evidence>
<feature type="region of interest" description="Disordered" evidence="9">
    <location>
        <begin position="486"/>
        <end position="519"/>
    </location>
</feature>
<dbReference type="InterPro" id="IPR025589">
    <property type="entry name" value="Toprim_C_rpt"/>
</dbReference>
<comment type="subunit">
    <text evidence="8">Monomer.</text>
</comment>
<dbReference type="InterPro" id="IPR013825">
    <property type="entry name" value="Topo_IA_cen_sub2"/>
</dbReference>
<dbReference type="SUPFAM" id="SSF56712">
    <property type="entry name" value="Prokaryotic type I DNA topoisomerase"/>
    <property type="match status" value="1"/>
</dbReference>
<evidence type="ECO:0000256" key="4">
    <source>
        <dbReference type="ARBA" id="ARBA00022842"/>
    </source>
</evidence>
<dbReference type="InterPro" id="IPR013824">
    <property type="entry name" value="Topo_IA_cen_sub1"/>
</dbReference>
<dbReference type="AlphaFoldDB" id="A0A1H0WXL2"/>
<dbReference type="EC" id="5.6.2.1" evidence="8"/>
<sequence>MAGSTRTKKDGAKGRASRASNGGSGGRRLVIVESPAKARKIASFLGSDYEVESSRGHIRDLPRGAADVPADYKGQSWARFGVNVDNDFEPLYLVTDDKQDTVEELRQALSGAEELYLATDGDREGEAIAWHLLETLQPSVPVHRMVFHEITESAIRAAVANPRELDHNLVDAQETRRILDRLYGYEVSPVLWKKVMPKLSAGRVQSVATRIVVQRERERIRFVPASYWDIAATLHTDGEVDERQGGFGARLVNVDGARLATGRDFGSDGELTGDALVLDEQRARALAEGLATAELTVSSVEEKPYTRKPYAPFMTSTLQQEAGRKLRFSADRTMRTAQRLYENGYITYMRTDSTTLSETAIAAARQQAGELYGQSHLSAQARQYTRKVKNAQEAHEAIRPAGENFRTPGQVSAELDTDGHKLYELIWQRTIASQMADAKGTTMSVRVTGTAETGEECTFAASGRTITFAGFLKAYVESVDSEAGGVADDAESRLPRLTEGQRVSAGELDPDGHTTSPPARYTEASLVKALEELGIGRPSTYASIISTIQERGYVWRKGSALVPSWIAFAVVGLLEQHFSRLVDYDFTAALEDELDRIAEGAQQRTKWLNGFYFGGDIGPQDSIGRAGGLKKLVGSGVEEIDPRQVNSIPMFTDDAGRTVYVRVGRYGPYLERSASAEGEGNGESQRANLPDALPPDELTPEVAEKLFATPMEGNTLGTDPETGNEIVAKDGRFGPYVTEILPEGTKTKPRTASLFKSMSLDTVTLQDALRLLSLPRTVGTDPDTGEEITAQNGRYGPYLKRGSDSRSLESEEQIFSITLEEARRIYEQPKQRGRRAAAPPLRELGEEPDTGRNLVVKDGRFGPYVTDGETNASLRKGDSVEELTKERAIELVAERRAKAPAKKGGKKTKSSGSSATKSGSKSGGSKGSSGSGASDSASTGGGSTKSTKKSGTSSGSTSKRSTTSKASGSGSGSSTSGKGSTTKSSTAKSSAAKSSTGATGGSNGSKTKGGTENSATNGSASASSNGRRTANRSNT</sequence>
<dbReference type="InterPro" id="IPR003601">
    <property type="entry name" value="Topo_IA_2"/>
</dbReference>
<dbReference type="InterPro" id="IPR003602">
    <property type="entry name" value="Topo_IA_DNA-bd_dom"/>
</dbReference>
<feature type="site" description="Interaction with DNA" evidence="8">
    <location>
        <position position="57"/>
    </location>
</feature>
<feature type="domain" description="Toprim" evidence="10">
    <location>
        <begin position="27"/>
        <end position="151"/>
    </location>
</feature>
<dbReference type="GO" id="GO:0003917">
    <property type="term" value="F:DNA topoisomerase type I (single strand cut, ATP-independent) activity"/>
    <property type="evidence" value="ECO:0007669"/>
    <property type="project" value="UniProtKB-UniRule"/>
</dbReference>
<evidence type="ECO:0000259" key="10">
    <source>
        <dbReference type="PROSITE" id="PS50880"/>
    </source>
</evidence>
<dbReference type="RefSeq" id="WP_170837609.1">
    <property type="nucleotide sequence ID" value="NZ_FNJR01000017.1"/>
</dbReference>
<keyword evidence="3" id="KW-0479">Metal-binding</keyword>
<comment type="similarity">
    <text evidence="2 8">Belongs to the type IA topoisomerase family.</text>
</comment>
<organism evidence="12 13">
    <name type="scientific">Actinopolyspora xinjiangensis</name>
    <dbReference type="NCBI Taxonomy" id="405564"/>
    <lineage>
        <taxon>Bacteria</taxon>
        <taxon>Bacillati</taxon>
        <taxon>Actinomycetota</taxon>
        <taxon>Actinomycetes</taxon>
        <taxon>Actinopolysporales</taxon>
        <taxon>Actinopolysporaceae</taxon>
        <taxon>Actinopolyspora</taxon>
    </lineage>
</organism>
<dbReference type="GO" id="GO:0003677">
    <property type="term" value="F:DNA binding"/>
    <property type="evidence" value="ECO:0007669"/>
    <property type="project" value="UniProtKB-KW"/>
</dbReference>
<dbReference type="InterPro" id="IPR028612">
    <property type="entry name" value="Topoisom_1_IA"/>
</dbReference>
<dbReference type="EMBL" id="FNJR01000017">
    <property type="protein sequence ID" value="SDP95330.1"/>
    <property type="molecule type" value="Genomic_DNA"/>
</dbReference>
<keyword evidence="13" id="KW-1185">Reference proteome</keyword>
<dbReference type="SMART" id="SM00437">
    <property type="entry name" value="TOP1Ac"/>
    <property type="match status" value="1"/>
</dbReference>
<keyword evidence="6 8" id="KW-0238">DNA-binding</keyword>
<dbReference type="Gene3D" id="3.40.50.140">
    <property type="match status" value="1"/>
</dbReference>
<dbReference type="SMART" id="SM00493">
    <property type="entry name" value="TOPRIM"/>
    <property type="match status" value="1"/>
</dbReference>
<feature type="site" description="Interaction with DNA" evidence="8">
    <location>
        <position position="176"/>
    </location>
</feature>
<evidence type="ECO:0000256" key="8">
    <source>
        <dbReference type="HAMAP-Rule" id="MF_00952"/>
    </source>
</evidence>
<feature type="compositionally biased region" description="Low complexity" evidence="9">
    <location>
        <begin position="910"/>
        <end position="920"/>
    </location>
</feature>
<dbReference type="InterPro" id="IPR006171">
    <property type="entry name" value="TOPRIM_dom"/>
</dbReference>
<dbReference type="STRING" id="405564.SAMN04487905_11754"/>
<dbReference type="GO" id="GO:0046872">
    <property type="term" value="F:metal ion binding"/>
    <property type="evidence" value="ECO:0007669"/>
    <property type="project" value="UniProtKB-KW"/>
</dbReference>
<dbReference type="InterPro" id="IPR000380">
    <property type="entry name" value="Topo_IA"/>
</dbReference>
<dbReference type="Pfam" id="PF01131">
    <property type="entry name" value="Topoisom_bac"/>
    <property type="match status" value="1"/>
</dbReference>
<feature type="region of interest" description="Interaction with DNA" evidence="8">
    <location>
        <begin position="200"/>
        <end position="205"/>
    </location>
</feature>
<dbReference type="InterPro" id="IPR034149">
    <property type="entry name" value="TOPRIM_TopoI"/>
</dbReference>
<keyword evidence="5 8" id="KW-0799">Topoisomerase</keyword>
<evidence type="ECO:0000256" key="5">
    <source>
        <dbReference type="ARBA" id="ARBA00023029"/>
    </source>
</evidence>
<name>A0A1H0WXL2_9ACTN</name>
<feature type="compositionally biased region" description="Basic residues" evidence="9">
    <location>
        <begin position="898"/>
        <end position="909"/>
    </location>
</feature>
<comment type="function">
    <text evidence="8">Releases the supercoiling and torsional tension of DNA, which is introduced during the DNA replication and transcription, by transiently cleaving and rejoining one strand of the DNA duplex. Introduces a single-strand break via transesterification at a target site in duplex DNA. The scissile phosphodiester is attacked by the catalytic tyrosine of the enzyme, resulting in the formation of a DNA-(5'-phosphotyrosyl)-enzyme intermediate and the expulsion of a 3'-OH DNA strand. The free DNA strand then undergoes passage around the unbroken strand, thus removing DNA supercoils. Finally, in the religation step, the DNA 3'-OH attacks the covalent intermediate to expel the active-site tyrosine and restore the DNA phosphodiester backbone.</text>
</comment>
<feature type="site" description="Interaction with DNA" evidence="8">
    <location>
        <position position="185"/>
    </location>
</feature>
<evidence type="ECO:0000256" key="9">
    <source>
        <dbReference type="SAM" id="MobiDB-lite"/>
    </source>
</evidence>
<dbReference type="PRINTS" id="PR00417">
    <property type="entry name" value="PRTPISMRASEI"/>
</dbReference>
<feature type="region of interest" description="Disordered" evidence="9">
    <location>
        <begin position="776"/>
        <end position="804"/>
    </location>
</feature>
<dbReference type="InterPro" id="IPR005733">
    <property type="entry name" value="TopoI_bac-type"/>
</dbReference>
<dbReference type="PANTHER" id="PTHR42785">
    <property type="entry name" value="DNA TOPOISOMERASE, TYPE IA, CORE"/>
    <property type="match status" value="1"/>
</dbReference>
<feature type="domain" description="Topo IA-type catalytic" evidence="11">
    <location>
        <begin position="166"/>
        <end position="619"/>
    </location>
</feature>
<dbReference type="InterPro" id="IPR023405">
    <property type="entry name" value="Topo_IA_core_domain"/>
</dbReference>
<evidence type="ECO:0000256" key="3">
    <source>
        <dbReference type="ARBA" id="ARBA00022723"/>
    </source>
</evidence>
<feature type="site" description="Interaction with DNA" evidence="8">
    <location>
        <position position="551"/>
    </location>
</feature>
<dbReference type="InterPro" id="IPR013497">
    <property type="entry name" value="Topo_IA_cen"/>
</dbReference>
<dbReference type="GO" id="GO:0006265">
    <property type="term" value="P:DNA topological change"/>
    <property type="evidence" value="ECO:0007669"/>
    <property type="project" value="UniProtKB-UniRule"/>
</dbReference>
<dbReference type="Gene3D" id="2.70.20.10">
    <property type="entry name" value="Topoisomerase I, domain 3"/>
    <property type="match status" value="1"/>
</dbReference>
<dbReference type="CDD" id="cd03363">
    <property type="entry name" value="TOPRIM_TopoIA_TopoI"/>
    <property type="match status" value="1"/>
</dbReference>
<dbReference type="Pfam" id="PF01751">
    <property type="entry name" value="Toprim"/>
    <property type="match status" value="1"/>
</dbReference>
<dbReference type="PROSITE" id="PS52039">
    <property type="entry name" value="TOPO_IA_2"/>
    <property type="match status" value="1"/>
</dbReference>
<dbReference type="PANTHER" id="PTHR42785:SF1">
    <property type="entry name" value="DNA TOPOISOMERASE"/>
    <property type="match status" value="1"/>
</dbReference>
<keyword evidence="7 8" id="KW-0413">Isomerase</keyword>
<evidence type="ECO:0000313" key="12">
    <source>
        <dbReference type="EMBL" id="SDP95330.1"/>
    </source>
</evidence>
<dbReference type="SMART" id="SM00436">
    <property type="entry name" value="TOP1Bc"/>
    <property type="match status" value="1"/>
</dbReference>
<keyword evidence="4" id="KW-0460">Magnesium</keyword>
<dbReference type="Pfam" id="PF13368">
    <property type="entry name" value="Toprim_C_rpt"/>
    <property type="match status" value="4"/>
</dbReference>
<feature type="region of interest" description="Disordered" evidence="9">
    <location>
        <begin position="828"/>
        <end position="1035"/>
    </location>
</feature>
<dbReference type="NCBIfam" id="TIGR01051">
    <property type="entry name" value="topA_bact"/>
    <property type="match status" value="1"/>
</dbReference>
<comment type="catalytic activity">
    <reaction evidence="1 8">
        <text>ATP-independent breakage of single-stranded DNA, followed by passage and rejoining.</text>
        <dbReference type="EC" id="5.6.2.1"/>
    </reaction>
</comment>
<dbReference type="PROSITE" id="PS50880">
    <property type="entry name" value="TOPRIM"/>
    <property type="match status" value="1"/>
</dbReference>
<dbReference type="Gene3D" id="1.10.460.10">
    <property type="entry name" value="Topoisomerase I, domain 2"/>
    <property type="match status" value="1"/>
</dbReference>
<dbReference type="CDD" id="cd00186">
    <property type="entry name" value="TOP1Ac"/>
    <property type="match status" value="1"/>
</dbReference>
<feature type="site" description="Interaction with DNA" evidence="8">
    <location>
        <position position="350"/>
    </location>
</feature>
<dbReference type="Proteomes" id="UP000199497">
    <property type="component" value="Unassembled WGS sequence"/>
</dbReference>
<feature type="compositionally biased region" description="Low complexity" evidence="9">
    <location>
        <begin position="1004"/>
        <end position="1035"/>
    </location>
</feature>
<dbReference type="Gene3D" id="1.10.290.10">
    <property type="entry name" value="Topoisomerase I, domain 4"/>
    <property type="match status" value="1"/>
</dbReference>
<dbReference type="HAMAP" id="MF_00952">
    <property type="entry name" value="Topoisom_1_prok"/>
    <property type="match status" value="1"/>
</dbReference>
<feature type="active site" description="O-(5'-phospho-DNA)-tyrosine intermediate" evidence="8">
    <location>
        <position position="348"/>
    </location>
</feature>
<dbReference type="InterPro" id="IPR013826">
    <property type="entry name" value="Topo_IA_cen_sub3"/>
</dbReference>
<feature type="region of interest" description="Disordered" evidence="9">
    <location>
        <begin position="1"/>
        <end position="28"/>
    </location>
</feature>
<dbReference type="PROSITE" id="PS00396">
    <property type="entry name" value="TOPO_IA_1"/>
    <property type="match status" value="1"/>
</dbReference>
<reference evidence="13" key="1">
    <citation type="submission" date="2016-10" db="EMBL/GenBank/DDBJ databases">
        <authorList>
            <person name="Varghese N."/>
            <person name="Submissions S."/>
        </authorList>
    </citation>
    <scope>NUCLEOTIDE SEQUENCE [LARGE SCALE GENOMIC DNA]</scope>
    <source>
        <strain evidence="13">DSM 46732</strain>
    </source>
</reference>
<feature type="compositionally biased region" description="Gly residues" evidence="9">
    <location>
        <begin position="921"/>
        <end position="930"/>
    </location>
</feature>
<evidence type="ECO:0000256" key="2">
    <source>
        <dbReference type="ARBA" id="ARBA00009446"/>
    </source>
</evidence>
<protein>
    <recommendedName>
        <fullName evidence="8">DNA topoisomerase 1</fullName>
        <ecNumber evidence="8">5.6.2.1</ecNumber>
    </recommendedName>
    <alternativeName>
        <fullName evidence="8">DNA topoisomerase I</fullName>
    </alternativeName>
</protein>